<keyword evidence="1" id="KW-0812">Transmembrane</keyword>
<dbReference type="PANTHER" id="PTHR12335">
    <property type="entry name" value="TIPE PROTEIN TEMPERATURE-INDUCED PARALYTIC E"/>
    <property type="match status" value="1"/>
</dbReference>
<evidence type="ECO:0000256" key="1">
    <source>
        <dbReference type="SAM" id="Phobius"/>
    </source>
</evidence>
<dbReference type="OrthoDB" id="6349518at2759"/>
<dbReference type="OMA" id="CQMTAVL"/>
<dbReference type="PANTHER" id="PTHR12335:SF3">
    <property type="entry name" value="IP11896P"/>
    <property type="match status" value="1"/>
</dbReference>
<keyword evidence="1" id="KW-1133">Transmembrane helix</keyword>
<dbReference type="GO" id="GO:0017080">
    <property type="term" value="F:sodium channel regulator activity"/>
    <property type="evidence" value="ECO:0007669"/>
    <property type="project" value="TreeGrafter"/>
</dbReference>
<protein>
    <submittedName>
        <fullName evidence="2">Protein tipE</fullName>
    </submittedName>
</protein>
<dbReference type="GO" id="GO:0005886">
    <property type="term" value="C:plasma membrane"/>
    <property type="evidence" value="ECO:0007669"/>
    <property type="project" value="TreeGrafter"/>
</dbReference>
<dbReference type="InterPro" id="IPR031578">
    <property type="entry name" value="TipE"/>
</dbReference>
<gene>
    <name evidence="2" type="ORF">Ocin01_11957</name>
</gene>
<sequence length="456" mass="50816">MNTPFEKRICLTICICQLTAVLSCVSMVYLTVAVYMPSYRTLNSGFSENTVMCTTISNVTVQNCEEEEGVPSWSSCGEWCLSKSSGTCTQIRVDVRRNGSNVRLEGCDPAKFDTKYCHGIDPKMKVYECINGDCSALHGIFNCTKGPVSPTGETQGAVCKNLTSVLSCNLTTTDTAIMCNTRTACRNLDGLYECTYGSCARVRPPFKCEKRCIFIKTEDKDIMIRQGDIIYTAKCDMAKDVETGLEIWPKKLKSLSKPDRAPMLMMFCTDLLDVPQDATTYTLSDCFNGTLLEPEHFGNSTNITYVLQSHYESLERPLDVERRFAPPEPDLLIYNATPLYINHDACVNTLILQECEKFHAEYGGDGADLRSQSRFQCFYSPNNSDYVVLRFSRIRTVMELMLAAAVPTTLAIVSCFTLVLCTRIIHVGDDSHFYFQCCGADAKAALEKEAVEAMAL</sequence>
<proteinExistence type="predicted"/>
<dbReference type="PROSITE" id="PS51257">
    <property type="entry name" value="PROKAR_LIPOPROTEIN"/>
    <property type="match status" value="1"/>
</dbReference>
<evidence type="ECO:0000313" key="3">
    <source>
        <dbReference type="Proteomes" id="UP000094527"/>
    </source>
</evidence>
<dbReference type="STRING" id="48709.A0A1D2MP63"/>
<reference evidence="2 3" key="1">
    <citation type="journal article" date="2016" name="Genome Biol. Evol.">
        <title>Gene Family Evolution Reflects Adaptation to Soil Environmental Stressors in the Genome of the Collembolan Orchesella cincta.</title>
        <authorList>
            <person name="Faddeeva-Vakhrusheva A."/>
            <person name="Derks M.F."/>
            <person name="Anvar S.Y."/>
            <person name="Agamennone V."/>
            <person name="Suring W."/>
            <person name="Smit S."/>
            <person name="van Straalen N.M."/>
            <person name="Roelofs D."/>
        </authorList>
    </citation>
    <scope>NUCLEOTIDE SEQUENCE [LARGE SCALE GENOMIC DNA]</scope>
    <source>
        <tissue evidence="2">Mixed pool</tissue>
    </source>
</reference>
<dbReference type="Pfam" id="PF16972">
    <property type="entry name" value="TipE"/>
    <property type="match status" value="1"/>
</dbReference>
<accession>A0A1D2MP63</accession>
<dbReference type="EMBL" id="LJIJ01000762">
    <property type="protein sequence ID" value="ODM94728.1"/>
    <property type="molecule type" value="Genomic_DNA"/>
</dbReference>
<dbReference type="AlphaFoldDB" id="A0A1D2MP63"/>
<organism evidence="2 3">
    <name type="scientific">Orchesella cincta</name>
    <name type="common">Springtail</name>
    <name type="synonym">Podura cincta</name>
    <dbReference type="NCBI Taxonomy" id="48709"/>
    <lineage>
        <taxon>Eukaryota</taxon>
        <taxon>Metazoa</taxon>
        <taxon>Ecdysozoa</taxon>
        <taxon>Arthropoda</taxon>
        <taxon>Hexapoda</taxon>
        <taxon>Collembola</taxon>
        <taxon>Entomobryomorpha</taxon>
        <taxon>Entomobryoidea</taxon>
        <taxon>Orchesellidae</taxon>
        <taxon>Orchesellinae</taxon>
        <taxon>Orchesella</taxon>
    </lineage>
</organism>
<dbReference type="GO" id="GO:0002028">
    <property type="term" value="P:regulation of sodium ion transport"/>
    <property type="evidence" value="ECO:0007669"/>
    <property type="project" value="TreeGrafter"/>
</dbReference>
<keyword evidence="1" id="KW-0472">Membrane</keyword>
<dbReference type="Proteomes" id="UP000094527">
    <property type="component" value="Unassembled WGS sequence"/>
</dbReference>
<comment type="caution">
    <text evidence="2">The sequence shown here is derived from an EMBL/GenBank/DDBJ whole genome shotgun (WGS) entry which is preliminary data.</text>
</comment>
<feature type="transmembrane region" description="Helical" evidence="1">
    <location>
        <begin position="400"/>
        <end position="421"/>
    </location>
</feature>
<evidence type="ECO:0000313" key="2">
    <source>
        <dbReference type="EMBL" id="ODM94728.1"/>
    </source>
</evidence>
<name>A0A1D2MP63_ORCCI</name>
<keyword evidence="3" id="KW-1185">Reference proteome</keyword>